<sequence length="133" mass="15307">MSRLTSFSLLIIEFSVVFLIPSFVFNIIILLIPQIRRTINIYFLYGGLIGIAFGGILGLSLTLNNLYGISFIVLYVVGFISSLYIMIPHALMYLFYKIRNITNNNQKAYLFGAILYSIEILFTLLYIFKRIIQ</sequence>
<dbReference type="PATRIC" id="fig|35818.11.peg.188"/>
<dbReference type="Proteomes" id="UP000037997">
    <property type="component" value="Unassembled WGS sequence"/>
</dbReference>
<evidence type="ECO:0000313" key="3">
    <source>
        <dbReference type="Proteomes" id="UP000037997"/>
    </source>
</evidence>
<comment type="caution">
    <text evidence="2">The sequence shown here is derived from an EMBL/GenBank/DDBJ whole genome shotgun (WGS) entry which is preliminary data.</text>
</comment>
<keyword evidence="1" id="KW-1133">Transmembrane helix</keyword>
<accession>A0A0N0LRZ9</accession>
<name>A0A0N0LRZ9_9HELI</name>
<feature type="transmembrane region" description="Helical" evidence="1">
    <location>
        <begin position="6"/>
        <end position="32"/>
    </location>
</feature>
<reference evidence="2 3" key="1">
    <citation type="submission" date="2014-06" db="EMBL/GenBank/DDBJ databases">
        <title>Helicobacter pullorum isolates in fresh chicken meat - phenotypic and genotypic features.</title>
        <authorList>
            <person name="Borges V."/>
            <person name="Santos A."/>
            <person name="Correia C.B."/>
            <person name="Saraiva M."/>
            <person name="Menard A."/>
            <person name="Vieira L."/>
            <person name="Sampaio D.A."/>
            <person name="Gomes J.P."/>
            <person name="Oleastro M."/>
        </authorList>
    </citation>
    <scope>NUCLEOTIDE SEQUENCE [LARGE SCALE GENOMIC DNA]</scope>
    <source>
        <strain evidence="2 3">229334/12</strain>
    </source>
</reference>
<gene>
    <name evidence="2" type="ORF">HPU229334_00965</name>
</gene>
<feature type="transmembrane region" description="Helical" evidence="1">
    <location>
        <begin position="39"/>
        <end position="61"/>
    </location>
</feature>
<feature type="transmembrane region" description="Helical" evidence="1">
    <location>
        <begin position="67"/>
        <end position="96"/>
    </location>
</feature>
<dbReference type="EMBL" id="JNOC01000130">
    <property type="protein sequence ID" value="KPH53655.1"/>
    <property type="molecule type" value="Genomic_DNA"/>
</dbReference>
<proteinExistence type="predicted"/>
<keyword evidence="1" id="KW-0472">Membrane</keyword>
<feature type="transmembrane region" description="Helical" evidence="1">
    <location>
        <begin position="108"/>
        <end position="128"/>
    </location>
</feature>
<dbReference type="AlphaFoldDB" id="A0A0N0LRZ9"/>
<protein>
    <submittedName>
        <fullName evidence="2">Uncharacterized protein</fullName>
    </submittedName>
</protein>
<evidence type="ECO:0000256" key="1">
    <source>
        <dbReference type="SAM" id="Phobius"/>
    </source>
</evidence>
<evidence type="ECO:0000313" key="2">
    <source>
        <dbReference type="EMBL" id="KPH53655.1"/>
    </source>
</evidence>
<organism evidence="2 3">
    <name type="scientific">Helicobacter pullorum</name>
    <dbReference type="NCBI Taxonomy" id="35818"/>
    <lineage>
        <taxon>Bacteria</taxon>
        <taxon>Pseudomonadati</taxon>
        <taxon>Campylobacterota</taxon>
        <taxon>Epsilonproteobacteria</taxon>
        <taxon>Campylobacterales</taxon>
        <taxon>Helicobacteraceae</taxon>
        <taxon>Helicobacter</taxon>
    </lineage>
</organism>
<keyword evidence="1" id="KW-0812">Transmembrane</keyword>